<keyword evidence="5" id="KW-0328">Glycosyltransferase</keyword>
<dbReference type="GO" id="GO:0016757">
    <property type="term" value="F:glycosyltransferase activity"/>
    <property type="evidence" value="ECO:0007669"/>
    <property type="project" value="UniProtKB-KW"/>
</dbReference>
<dbReference type="CDD" id="cd23294">
    <property type="entry name" value="beta-trefoil_MIR_AtSDF2-like"/>
    <property type="match status" value="1"/>
</dbReference>
<dbReference type="InterPro" id="IPR036300">
    <property type="entry name" value="MIR_dom_sf"/>
</dbReference>
<dbReference type="PANTHER" id="PTHR46809:SF2">
    <property type="entry name" value="GH21273P"/>
    <property type="match status" value="1"/>
</dbReference>
<dbReference type="SMART" id="SM00472">
    <property type="entry name" value="MIR"/>
    <property type="match status" value="3"/>
</dbReference>
<dbReference type="Proteomes" id="UP000054408">
    <property type="component" value="Unassembled WGS sequence"/>
</dbReference>
<evidence type="ECO:0000256" key="3">
    <source>
        <dbReference type="SAM" id="SignalP"/>
    </source>
</evidence>
<dbReference type="PANTHER" id="PTHR46809">
    <property type="entry name" value="STROMAL CELL-DERIVED FACTOR 2-LIKE PROTEIN"/>
    <property type="match status" value="1"/>
</dbReference>
<accession>A0A0L0DXJ2</accession>
<sequence>MGIWQLIAVAIAATLALSVVPVQAEIDEEFRMVTCGSVIKLRHASTGYRLHSHDIPYGSGSQQQSVTAHPAADDTNSLWTVKAGFGYPACKHGDVIKSGDVIRLQHVNTKKYLHSHLHRSPLSQNQEVSAYGSSDQSDSGDNWIVEGAAKWLRGAKLRLKHKDTGAYLHSHRKAYQNPIPGQLEVCGVPSKNSQNFWHSEEGIYFAINES</sequence>
<feature type="domain" description="MIR" evidence="4">
    <location>
        <begin position="148"/>
        <end position="202"/>
    </location>
</feature>
<feature type="domain" description="MIR" evidence="4">
    <location>
        <begin position="30"/>
        <end position="84"/>
    </location>
</feature>
<dbReference type="EMBL" id="GL349441">
    <property type="protein sequence ID" value="KNC56258.1"/>
    <property type="molecule type" value="Genomic_DNA"/>
</dbReference>
<feature type="chain" id="PRO_5005537975" evidence="3">
    <location>
        <begin position="25"/>
        <end position="210"/>
    </location>
</feature>
<dbReference type="InterPro" id="IPR016093">
    <property type="entry name" value="MIR_motif"/>
</dbReference>
<dbReference type="AlphaFoldDB" id="A0A0L0DXJ2"/>
<feature type="signal peptide" evidence="3">
    <location>
        <begin position="1"/>
        <end position="24"/>
    </location>
</feature>
<reference evidence="5 6" key="1">
    <citation type="submission" date="2010-05" db="EMBL/GenBank/DDBJ databases">
        <title>The Genome Sequence of Thecamonas trahens ATCC 50062.</title>
        <authorList>
            <consortium name="The Broad Institute Genome Sequencing Platform"/>
            <person name="Russ C."/>
            <person name="Cuomo C."/>
            <person name="Shea T."/>
            <person name="Young S.K."/>
            <person name="Zeng Q."/>
            <person name="Koehrsen M."/>
            <person name="Haas B."/>
            <person name="Borodovsky M."/>
            <person name="Guigo R."/>
            <person name="Alvarado L."/>
            <person name="Berlin A."/>
            <person name="Bochicchio J."/>
            <person name="Borenstein D."/>
            <person name="Chapman S."/>
            <person name="Chen Z."/>
            <person name="Freedman E."/>
            <person name="Gellesch M."/>
            <person name="Goldberg J."/>
            <person name="Griggs A."/>
            <person name="Gujja S."/>
            <person name="Heilman E."/>
            <person name="Heiman D."/>
            <person name="Hepburn T."/>
            <person name="Howarth C."/>
            <person name="Jen D."/>
            <person name="Larson L."/>
            <person name="Mehta T."/>
            <person name="Park D."/>
            <person name="Pearson M."/>
            <person name="Roberts A."/>
            <person name="Saif S."/>
            <person name="Shenoy N."/>
            <person name="Sisk P."/>
            <person name="Stolte C."/>
            <person name="Sykes S."/>
            <person name="Thomson T."/>
            <person name="Walk T."/>
            <person name="White J."/>
            <person name="Yandava C."/>
            <person name="Burger G."/>
            <person name="Gray M.W."/>
            <person name="Holland P.W.H."/>
            <person name="King N."/>
            <person name="Lang F.B.F."/>
            <person name="Roger A.J."/>
            <person name="Ruiz-Trillo I."/>
            <person name="Lander E."/>
            <person name="Nusbaum C."/>
        </authorList>
    </citation>
    <scope>NUCLEOTIDE SEQUENCE [LARGE SCALE GENOMIC DNA]</scope>
    <source>
        <strain evidence="5 6">ATCC 50062</strain>
    </source>
</reference>
<evidence type="ECO:0000313" key="5">
    <source>
        <dbReference type="EMBL" id="KNC56258.1"/>
    </source>
</evidence>
<evidence type="ECO:0000313" key="6">
    <source>
        <dbReference type="Proteomes" id="UP000054408"/>
    </source>
</evidence>
<organism evidence="5 6">
    <name type="scientific">Thecamonas trahens ATCC 50062</name>
    <dbReference type="NCBI Taxonomy" id="461836"/>
    <lineage>
        <taxon>Eukaryota</taxon>
        <taxon>Apusozoa</taxon>
        <taxon>Apusomonadida</taxon>
        <taxon>Apusomonadidae</taxon>
        <taxon>Thecamonas</taxon>
    </lineage>
</organism>
<protein>
    <submittedName>
        <fullName evidence="5">Mannosyltransferase</fullName>
    </submittedName>
</protein>
<keyword evidence="1 3" id="KW-0732">Signal</keyword>
<evidence type="ECO:0000256" key="2">
    <source>
        <dbReference type="ARBA" id="ARBA00022737"/>
    </source>
</evidence>
<dbReference type="OMA" id="NYWRAME"/>
<dbReference type="STRING" id="461836.A0A0L0DXJ2"/>
<keyword evidence="6" id="KW-1185">Reference proteome</keyword>
<dbReference type="GeneID" id="25561919"/>
<dbReference type="Pfam" id="PF02815">
    <property type="entry name" value="MIR"/>
    <property type="match status" value="1"/>
</dbReference>
<keyword evidence="5" id="KW-0808">Transferase</keyword>
<evidence type="ECO:0000256" key="1">
    <source>
        <dbReference type="ARBA" id="ARBA00022729"/>
    </source>
</evidence>
<dbReference type="PROSITE" id="PS50919">
    <property type="entry name" value="MIR"/>
    <property type="match status" value="3"/>
</dbReference>
<dbReference type="Gene3D" id="2.80.10.50">
    <property type="match status" value="1"/>
</dbReference>
<gene>
    <name evidence="5" type="ORF">AMSG_02227</name>
</gene>
<dbReference type="OrthoDB" id="5588846at2759"/>
<dbReference type="eggNOG" id="KOG3358">
    <property type="taxonomic scope" value="Eukaryota"/>
</dbReference>
<proteinExistence type="predicted"/>
<feature type="domain" description="MIR" evidence="4">
    <location>
        <begin position="93"/>
        <end position="148"/>
    </location>
</feature>
<name>A0A0L0DXJ2_THETB</name>
<dbReference type="RefSeq" id="XP_013760780.1">
    <property type="nucleotide sequence ID" value="XM_013905326.1"/>
</dbReference>
<keyword evidence="2" id="KW-0677">Repeat</keyword>
<dbReference type="SUPFAM" id="SSF82109">
    <property type="entry name" value="MIR domain"/>
    <property type="match status" value="1"/>
</dbReference>
<evidence type="ECO:0000259" key="4">
    <source>
        <dbReference type="PROSITE" id="PS50919"/>
    </source>
</evidence>